<keyword evidence="2" id="KW-0812">Transmembrane</keyword>
<dbReference type="GO" id="GO:0035269">
    <property type="term" value="P:protein O-linked glycosylation via mannose"/>
    <property type="evidence" value="ECO:0007669"/>
    <property type="project" value="InterPro"/>
</dbReference>
<evidence type="ECO:0000256" key="1">
    <source>
        <dbReference type="SAM" id="MobiDB-lite"/>
    </source>
</evidence>
<feature type="compositionally biased region" description="Polar residues" evidence="1">
    <location>
        <begin position="114"/>
        <end position="127"/>
    </location>
</feature>
<comment type="caution">
    <text evidence="4">The sequence shown here is derived from an EMBL/GenBank/DDBJ whole genome shotgun (WGS) entry which is preliminary data.</text>
</comment>
<evidence type="ECO:0000256" key="2">
    <source>
        <dbReference type="SAM" id="Phobius"/>
    </source>
</evidence>
<dbReference type="EMBL" id="BEYU01000157">
    <property type="protein sequence ID" value="GBG33472.1"/>
    <property type="molecule type" value="Genomic_DNA"/>
</dbReference>
<name>A0A2R5GRG6_9STRA</name>
<dbReference type="OrthoDB" id="8560686at2759"/>
<dbReference type="PANTHER" id="PTHR15576:SF1">
    <property type="entry name" value="RIBITOL-5-PHOSPHATE XYLOSYLTRANSFERASE 1"/>
    <property type="match status" value="1"/>
</dbReference>
<dbReference type="PANTHER" id="PTHR15576">
    <property type="entry name" value="RIBITOL-5-PHOSPHATE XYLOSYLTRANSFERASE 1"/>
    <property type="match status" value="1"/>
</dbReference>
<dbReference type="InterPro" id="IPR057538">
    <property type="entry name" value="RXYLT1_C"/>
</dbReference>
<accession>A0A2R5GRG6</accession>
<evidence type="ECO:0000313" key="4">
    <source>
        <dbReference type="EMBL" id="GBG33472.1"/>
    </source>
</evidence>
<feature type="transmembrane region" description="Helical" evidence="2">
    <location>
        <begin position="44"/>
        <end position="63"/>
    </location>
</feature>
<feature type="compositionally biased region" description="Basic and acidic residues" evidence="1">
    <location>
        <begin position="100"/>
        <end position="113"/>
    </location>
</feature>
<organism evidence="4 5">
    <name type="scientific">Hondaea fermentalgiana</name>
    <dbReference type="NCBI Taxonomy" id="2315210"/>
    <lineage>
        <taxon>Eukaryota</taxon>
        <taxon>Sar</taxon>
        <taxon>Stramenopiles</taxon>
        <taxon>Bigyra</taxon>
        <taxon>Labyrinthulomycetes</taxon>
        <taxon>Thraustochytrida</taxon>
        <taxon>Thraustochytriidae</taxon>
        <taxon>Hondaea</taxon>
    </lineage>
</organism>
<feature type="region of interest" description="Disordered" evidence="1">
    <location>
        <begin position="93"/>
        <end position="142"/>
    </location>
</feature>
<keyword evidence="4" id="KW-0808">Transferase</keyword>
<dbReference type="InParanoid" id="A0A2R5GRG6"/>
<reference evidence="4 5" key="1">
    <citation type="submission" date="2017-12" db="EMBL/GenBank/DDBJ databases">
        <title>Sequencing, de novo assembly and annotation of complete genome of a new Thraustochytrid species, strain FCC1311.</title>
        <authorList>
            <person name="Sedici K."/>
            <person name="Godart F."/>
            <person name="Aiese Cigliano R."/>
            <person name="Sanseverino W."/>
            <person name="Barakat M."/>
            <person name="Ortet P."/>
            <person name="Marechal E."/>
            <person name="Cagnac O."/>
            <person name="Amato A."/>
        </authorList>
    </citation>
    <scope>NUCLEOTIDE SEQUENCE [LARGE SCALE GENOMIC DNA]</scope>
</reference>
<proteinExistence type="predicted"/>
<dbReference type="GO" id="GO:0005794">
    <property type="term" value="C:Golgi apparatus"/>
    <property type="evidence" value="ECO:0007669"/>
    <property type="project" value="TreeGrafter"/>
</dbReference>
<sequence>MKAGVNRAAAGARDFFAEGVLGGRRKQRAEDKDQKDDWVTKVKVIGILMSLLLILYVLSFVMAQRGSETAPLEEWQRTGQYPGQTEVLADAQTQPYPAQENKDLLPDGWDAKESSSNAVGDSDSNIDGNDLASEDDNEVVPQSQLSPEALAALLEETPDIEADEMVSSAILALASQKVSSPFSTYDIPGVDPVKDAIFLVNGTLTNAYKSVLRDRVPQTRQDLPRVFPRDVAVFYKNVHKRKTVCVYTRTPRQDSLFRTNFMSMFASGDYNYVIMRSTDCQHEGKCSSPEEARSHARCDPDLSPTVHLLERIKNFQHERFEQVLSNGVENYDVLVATGDEFCRALHTYDRAHFRMYAGPKVVNASQGSPIYLPLGPREEFKRVYANDVRLVRERKYKFNFMGSLTSLSRKVLVKELGPSSEKYPSFVWVVSKWKKQLTRANGYITPVEYKQILVDSVFTLCPQGHNPEAYRIYEACEAGSIPIVVLDEYYRSHECEGAFLPLITQGAPFVFLNSWTELPAYLEYILQHPERIQQMQMDTMEWYSKFMTKVATQFETVMTLRFSDRSESGKFTSTRSIPSIRTYLDDAAYSAPLQKPAT</sequence>
<dbReference type="InterPro" id="IPR055286">
    <property type="entry name" value="RXYLT1-like"/>
</dbReference>
<dbReference type="Proteomes" id="UP000241890">
    <property type="component" value="Unassembled WGS sequence"/>
</dbReference>
<keyword evidence="5" id="KW-1185">Reference proteome</keyword>
<gene>
    <name evidence="4" type="ORF">FCC1311_096952</name>
</gene>
<evidence type="ECO:0000259" key="3">
    <source>
        <dbReference type="Pfam" id="PF24785"/>
    </source>
</evidence>
<protein>
    <submittedName>
        <fullName evidence="4">UDP-D-xylose:ribitol-5-phosphate beta1,4-xylosyltransferase</fullName>
    </submittedName>
</protein>
<dbReference type="AlphaFoldDB" id="A0A2R5GRG6"/>
<dbReference type="Pfam" id="PF24785">
    <property type="entry name" value="RXYLT1_C"/>
    <property type="match status" value="1"/>
</dbReference>
<dbReference type="GO" id="GO:0120053">
    <property type="term" value="F:ribitol beta-1,4-xylosyltransferase activity"/>
    <property type="evidence" value="ECO:0007669"/>
    <property type="project" value="InterPro"/>
</dbReference>
<keyword evidence="2" id="KW-1133">Transmembrane helix</keyword>
<feature type="domain" description="RXYLT1 C-terminal" evidence="3">
    <location>
        <begin position="379"/>
        <end position="562"/>
    </location>
</feature>
<evidence type="ECO:0000313" key="5">
    <source>
        <dbReference type="Proteomes" id="UP000241890"/>
    </source>
</evidence>
<keyword evidence="2" id="KW-0472">Membrane</keyword>